<feature type="compositionally biased region" description="Basic and acidic residues" evidence="7">
    <location>
        <begin position="266"/>
        <end position="279"/>
    </location>
</feature>
<dbReference type="GO" id="GO:0005840">
    <property type="term" value="C:ribosome"/>
    <property type="evidence" value="ECO:0007669"/>
    <property type="project" value="UniProtKB-KW"/>
</dbReference>
<dbReference type="Pfam" id="PF10501">
    <property type="entry name" value="Ribosomal_L50"/>
    <property type="match status" value="1"/>
</dbReference>
<name>A0A9N9L0C9_9HELO</name>
<accession>A0A9N9L0C9</accession>
<keyword evidence="5" id="KW-0687">Ribonucleoprotein</keyword>
<gene>
    <name evidence="8" type="ORF">HYFRA_00008854</name>
</gene>
<dbReference type="EMBL" id="CAJVRL010000067">
    <property type="protein sequence ID" value="CAG8955998.1"/>
    <property type="molecule type" value="Genomic_DNA"/>
</dbReference>
<dbReference type="InterPro" id="IPR018305">
    <property type="entry name" value="Ribosomal_m50"/>
</dbReference>
<dbReference type="AlphaFoldDB" id="A0A9N9L0C9"/>
<comment type="similarity">
    <text evidence="2">Belongs to the mitochondrion-specific ribosomal protein mL50 family.</text>
</comment>
<evidence type="ECO:0000256" key="2">
    <source>
        <dbReference type="ARBA" id="ARBA00008860"/>
    </source>
</evidence>
<protein>
    <recommendedName>
        <fullName evidence="6">Large ribosomal subunit protein mL50</fullName>
    </recommendedName>
</protein>
<evidence type="ECO:0000256" key="4">
    <source>
        <dbReference type="ARBA" id="ARBA00023128"/>
    </source>
</evidence>
<feature type="region of interest" description="Disordered" evidence="7">
    <location>
        <begin position="229"/>
        <end position="302"/>
    </location>
</feature>
<keyword evidence="9" id="KW-1185">Reference proteome</keyword>
<dbReference type="GO" id="GO:0005739">
    <property type="term" value="C:mitochondrion"/>
    <property type="evidence" value="ECO:0007669"/>
    <property type="project" value="UniProtKB-SubCell"/>
</dbReference>
<evidence type="ECO:0000313" key="8">
    <source>
        <dbReference type="EMBL" id="CAG8955998.1"/>
    </source>
</evidence>
<comment type="caution">
    <text evidence="8">The sequence shown here is derived from an EMBL/GenBank/DDBJ whole genome shotgun (WGS) entry which is preliminary data.</text>
</comment>
<sequence>MRRISKINRSIDLLGASSTRTPSKYLCVTCQNHANTFSTTTTKAKEGGFFSTENLRKKIWGTDNPPGQKDPYTKLDKNEAAEQEASKGEIAAAEEVKEEKDYPTDRKSIKRSIAQQLRPERNYKKPTYLFGMEVVGDSVLELRADQSFKAFIPETIEKAPAVLTMALHRAVVEIFALKRAEKPLNSISKEAPCRELDWTKDVAITPTREGATLVFPERDTLRSILQELASPSSSNASEEAPVQPTESQEDVDADRSPVDPLQPTEKPVEHELPEDRKPQPTESEEDVAADRSKENPLRNANTNRNVLSTEAVVESWGTTWLKVPIEDLEVKFAIIKRMMQLTGARFPDSAIQSAKSVETILSHLIKPPKPTKLAEALTQNPELLNLPNVSISQHKVTYHDKERNIGRQKLVRAELMARGLPVFANNGRRVEWKSVPTNNQSAAVSK</sequence>
<evidence type="ECO:0000256" key="3">
    <source>
        <dbReference type="ARBA" id="ARBA00022980"/>
    </source>
</evidence>
<reference evidence="8" key="1">
    <citation type="submission" date="2021-07" db="EMBL/GenBank/DDBJ databases">
        <authorList>
            <person name="Durling M."/>
        </authorList>
    </citation>
    <scope>NUCLEOTIDE SEQUENCE</scope>
</reference>
<dbReference type="Proteomes" id="UP000696280">
    <property type="component" value="Unassembled WGS sequence"/>
</dbReference>
<feature type="compositionally biased region" description="Basic and acidic residues" evidence="7">
    <location>
        <begin position="94"/>
        <end position="107"/>
    </location>
</feature>
<evidence type="ECO:0000256" key="1">
    <source>
        <dbReference type="ARBA" id="ARBA00004173"/>
    </source>
</evidence>
<dbReference type="GO" id="GO:1990904">
    <property type="term" value="C:ribonucleoprotein complex"/>
    <property type="evidence" value="ECO:0007669"/>
    <property type="project" value="UniProtKB-KW"/>
</dbReference>
<evidence type="ECO:0000256" key="7">
    <source>
        <dbReference type="SAM" id="MobiDB-lite"/>
    </source>
</evidence>
<organism evidence="8 9">
    <name type="scientific">Hymenoscyphus fraxineus</name>
    <dbReference type="NCBI Taxonomy" id="746836"/>
    <lineage>
        <taxon>Eukaryota</taxon>
        <taxon>Fungi</taxon>
        <taxon>Dikarya</taxon>
        <taxon>Ascomycota</taxon>
        <taxon>Pezizomycotina</taxon>
        <taxon>Leotiomycetes</taxon>
        <taxon>Helotiales</taxon>
        <taxon>Helotiaceae</taxon>
        <taxon>Hymenoscyphus</taxon>
    </lineage>
</organism>
<keyword evidence="3" id="KW-0689">Ribosomal protein</keyword>
<keyword evidence="4" id="KW-0496">Mitochondrion</keyword>
<evidence type="ECO:0000256" key="5">
    <source>
        <dbReference type="ARBA" id="ARBA00023274"/>
    </source>
</evidence>
<evidence type="ECO:0000313" key="9">
    <source>
        <dbReference type="Proteomes" id="UP000696280"/>
    </source>
</evidence>
<comment type="subcellular location">
    <subcellularLocation>
        <location evidence="1">Mitochondrion</location>
    </subcellularLocation>
</comment>
<feature type="compositionally biased region" description="Low complexity" evidence="7">
    <location>
        <begin position="229"/>
        <end position="241"/>
    </location>
</feature>
<evidence type="ECO:0000256" key="6">
    <source>
        <dbReference type="ARBA" id="ARBA00035183"/>
    </source>
</evidence>
<dbReference type="OrthoDB" id="6220758at2759"/>
<feature type="region of interest" description="Disordered" evidence="7">
    <location>
        <begin position="81"/>
        <end position="107"/>
    </location>
</feature>
<proteinExistence type="inferred from homology"/>